<dbReference type="PANTHER" id="PTHR43350">
    <property type="entry name" value="NAD-DEPENDENT ALCOHOL DEHYDROGENASE"/>
    <property type="match status" value="1"/>
</dbReference>
<comment type="similarity">
    <text evidence="2">Belongs to the zinc-containing alcohol dehydrogenase family.</text>
</comment>
<evidence type="ECO:0000256" key="1">
    <source>
        <dbReference type="ARBA" id="ARBA00001947"/>
    </source>
</evidence>
<organism evidence="7 8">
    <name type="scientific">Youngiibacter multivorans</name>
    <dbReference type="NCBI Taxonomy" id="937251"/>
    <lineage>
        <taxon>Bacteria</taxon>
        <taxon>Bacillati</taxon>
        <taxon>Bacillota</taxon>
        <taxon>Clostridia</taxon>
        <taxon>Eubacteriales</taxon>
        <taxon>Clostridiaceae</taxon>
        <taxon>Youngiibacter</taxon>
    </lineage>
</organism>
<dbReference type="InterPro" id="IPR036291">
    <property type="entry name" value="NAD(P)-bd_dom_sf"/>
</dbReference>
<comment type="caution">
    <text evidence="7">The sequence shown here is derived from an EMBL/GenBank/DDBJ whole genome shotgun (WGS) entry which is preliminary data.</text>
</comment>
<sequence length="355" mass="39137">MRKLICTAPGNAELAEYDDRPIKPNEVKVRVEFASPKHGTEIADFRGTTPFIDGKYDPEWQIFKTRDQDEPRGLEYGDLPLGNMFVGMIVEAGENVTDYRVGDRVCSYGSIRETQIVNAVDNYKLRKMKADDSERNAVCYDPAQFALGGIRDANVRAGDNVAVIGLGAIGQIAVQLAAKAGAANVIAIDPILKRREIALKHGAHFVMDPTACDAGLEIKRLTGKAGADSIIETSGSVHALQSSLRGLAYGGTIAYVAFAKPFPAGLWLGQEAHFNYGKIIFSRAGSEPNPEYPRWSRKRIEDVCWELLMNGYLDCEDIIDPIVEFEDCAEGFKKYVDLEPDLSIKIGIAFRRDKI</sequence>
<keyword evidence="5" id="KW-0560">Oxidoreductase</keyword>
<dbReference type="SUPFAM" id="SSF50129">
    <property type="entry name" value="GroES-like"/>
    <property type="match status" value="1"/>
</dbReference>
<dbReference type="Pfam" id="PF00107">
    <property type="entry name" value="ADH_zinc_N"/>
    <property type="match status" value="1"/>
</dbReference>
<comment type="cofactor">
    <cofactor evidence="1">
        <name>Zn(2+)</name>
        <dbReference type="ChEBI" id="CHEBI:29105"/>
    </cofactor>
</comment>
<evidence type="ECO:0000313" key="7">
    <source>
        <dbReference type="EMBL" id="MBP1919352.1"/>
    </source>
</evidence>
<evidence type="ECO:0000256" key="4">
    <source>
        <dbReference type="ARBA" id="ARBA00022833"/>
    </source>
</evidence>
<proteinExistence type="inferred from homology"/>
<dbReference type="SUPFAM" id="SSF51735">
    <property type="entry name" value="NAD(P)-binding Rossmann-fold domains"/>
    <property type="match status" value="1"/>
</dbReference>
<keyword evidence="4" id="KW-0862">Zinc</keyword>
<evidence type="ECO:0000256" key="5">
    <source>
        <dbReference type="ARBA" id="ARBA00023002"/>
    </source>
</evidence>
<protein>
    <submittedName>
        <fullName evidence="7">Threonine dehydrogenase-like Zn-dependent dehydrogenase</fullName>
    </submittedName>
</protein>
<keyword evidence="3" id="KW-0479">Metal-binding</keyword>
<dbReference type="CDD" id="cd08255">
    <property type="entry name" value="2-desacetyl-2-hydroxyethyl_bacteriochlorophyllide_like"/>
    <property type="match status" value="1"/>
</dbReference>
<keyword evidence="8" id="KW-1185">Reference proteome</keyword>
<dbReference type="PANTHER" id="PTHR43350:SF19">
    <property type="entry name" value="D-GULOSIDE 3-DEHYDROGENASE"/>
    <property type="match status" value="1"/>
</dbReference>
<evidence type="ECO:0000256" key="2">
    <source>
        <dbReference type="ARBA" id="ARBA00008072"/>
    </source>
</evidence>
<evidence type="ECO:0000259" key="6">
    <source>
        <dbReference type="Pfam" id="PF00107"/>
    </source>
</evidence>
<evidence type="ECO:0000256" key="3">
    <source>
        <dbReference type="ARBA" id="ARBA00022723"/>
    </source>
</evidence>
<dbReference type="Gene3D" id="3.40.50.720">
    <property type="entry name" value="NAD(P)-binding Rossmann-like Domain"/>
    <property type="match status" value="1"/>
</dbReference>
<evidence type="ECO:0000313" key="8">
    <source>
        <dbReference type="Proteomes" id="UP001519271"/>
    </source>
</evidence>
<dbReference type="Proteomes" id="UP001519271">
    <property type="component" value="Unassembled WGS sequence"/>
</dbReference>
<dbReference type="InterPro" id="IPR013149">
    <property type="entry name" value="ADH-like_C"/>
</dbReference>
<feature type="domain" description="Alcohol dehydrogenase-like C-terminal" evidence="6">
    <location>
        <begin position="168"/>
        <end position="259"/>
    </location>
</feature>
<dbReference type="InterPro" id="IPR011032">
    <property type="entry name" value="GroES-like_sf"/>
</dbReference>
<dbReference type="RefSeq" id="WP_209459556.1">
    <property type="nucleotide sequence ID" value="NZ_JAGGKC010000014.1"/>
</dbReference>
<gene>
    <name evidence="7" type="ORF">J2Z34_001841</name>
</gene>
<reference evidence="7 8" key="1">
    <citation type="submission" date="2021-03" db="EMBL/GenBank/DDBJ databases">
        <title>Genomic Encyclopedia of Type Strains, Phase IV (KMG-IV): sequencing the most valuable type-strain genomes for metagenomic binning, comparative biology and taxonomic classification.</title>
        <authorList>
            <person name="Goeker M."/>
        </authorList>
    </citation>
    <scope>NUCLEOTIDE SEQUENCE [LARGE SCALE GENOMIC DNA]</scope>
    <source>
        <strain evidence="7 8">DSM 6139</strain>
    </source>
</reference>
<dbReference type="EMBL" id="JAGGKC010000014">
    <property type="protein sequence ID" value="MBP1919352.1"/>
    <property type="molecule type" value="Genomic_DNA"/>
</dbReference>
<name>A0ABS4G4F3_9CLOT</name>
<dbReference type="Gene3D" id="3.90.180.10">
    <property type="entry name" value="Medium-chain alcohol dehydrogenases, catalytic domain"/>
    <property type="match status" value="2"/>
</dbReference>
<accession>A0ABS4G4F3</accession>